<feature type="coiled-coil region" evidence="1">
    <location>
        <begin position="708"/>
        <end position="735"/>
    </location>
</feature>
<dbReference type="Pfam" id="PF21076">
    <property type="entry name" value="GDH_ACT2"/>
    <property type="match status" value="1"/>
</dbReference>
<dbReference type="Pfam" id="PF21074">
    <property type="entry name" value="GDH_C"/>
    <property type="match status" value="1"/>
</dbReference>
<dbReference type="InterPro" id="IPR028971">
    <property type="entry name" value="NAD-GDH_cat"/>
</dbReference>
<dbReference type="Pfam" id="PF21073">
    <property type="entry name" value="GDH_HM1"/>
    <property type="match status" value="1"/>
</dbReference>
<dbReference type="EC" id="1.4.1.2" evidence="7"/>
<dbReference type="SUPFAM" id="SSF53223">
    <property type="entry name" value="Aminoacid dehydrogenase-like, N-terminal domain"/>
    <property type="match status" value="1"/>
</dbReference>
<dbReference type="InterPro" id="IPR007780">
    <property type="entry name" value="NAD_Glu_DH_bac"/>
</dbReference>
<dbReference type="InterPro" id="IPR049062">
    <property type="entry name" value="NAD_Glu_DH_ACT2"/>
</dbReference>
<evidence type="ECO:0000259" key="4">
    <source>
        <dbReference type="Pfam" id="PF21075"/>
    </source>
</evidence>
<feature type="domain" description="NAD-glutamate dehydrogenase ACT2" evidence="5">
    <location>
        <begin position="403"/>
        <end position="492"/>
    </location>
</feature>
<dbReference type="InterPro" id="IPR049064">
    <property type="entry name" value="NAD_Glu_DH_ACT3"/>
</dbReference>
<feature type="domain" description="NAD-glutamate dehydrogenase N-terminal ACT1" evidence="4">
    <location>
        <begin position="30"/>
        <end position="172"/>
    </location>
</feature>
<sequence>MLVKDELLDKVVARIREQMPEDQAPRVEEFARQYYGWVDAADLEDRSPIDAYGAALSHWSFAGQREPGEWKIRVYNPHFEEHGWQSTHTVLEMVNDDMPFLVDSARMEINRQGYAIHMILHPVMNVRRDEEGRLLDILPPDTEEEDAISESVIHVEVDRQTEPEVLEDLKQSIQKTLDDVKAAVEDWPEMRGRVGEIVSGLEENPPDFEPDDLAETRAFLEWVDADNFTFLGYREYDLTTQNGEEALRAVQGSGLGILRETESEPVSRSFAELPPGVRRLARTPKLLNLTKANSRATVHRPSYLDYIGIKKFDESGEVTGERRFLGLYTFSAYIASVFDIPLVRRKVRYVLERSGFPEGSHNEKDLVEILETYPRDELFQISKEELFDIAMGILHLQERHRVRFFVRRDTYGRFFSCLVFVPRDRYTTVIRERMQEILLKAFDGANVEYNVRLSESVLARVHFIIYTRPGETPEYDEEEIEGRIVETTRSWTDSLYDAMIEQCGEEQGIELFRRYRDAFSPGYRAGFLPRTAVSDIQRMETLRSDDDLGMSLYHPIEEPEDFLGFKLFRLGEQVSLSEILPLLEDMGVEVVDERPHEVKPAGSPPVWIYDFGLVHEAGGELQTGEVKEIFQDAFVRAWRGAVENDGFNRLVLRAGLTWREISILRAYCKYLRQTGSTFSQDYMEDALVTNQHIARLIVDLFEARLDPSRQDEAESERLKVEIEEALEAVVSLDEDRILRSFLDITLATLRTNYYQSTPDGDPKGHLSFKLDPERIPGLPLPRPRFEIFVYSPRTEGVHLRGGEVARGGIRWSDRREDFRTEILGLMKAQTVKNAVIVPVGAKGGFVVKRPPSEEGRDALQQEVVACYKTLIRGMLDITDNISGDEIVPPPDVTRYDDDDPYLVVAADKGTATFSDIANGISEEYGFWLGDAFASGGSVGYDHKEMGITARGAWESVSRHFRELGHDTQSEDFSVIGIGDMSGDVFGNGMLLSRHIKLVGAFNHMHIFLDPDPDPEKSFDERERLFGLPRSSWTNYDEDLISEGGGIFPRTAKSIPLSQQVREMLDVEAESMTPTELISAMLKAEVDLLWNGGIGTYVKASSESNAEVGDRANDVLRVDGAELRCRVVGEGGNLGFTQMGRIEYALSGGRIYMDAIDNSAGVDCSDHEVNIKILLDAIVEAGDMTEKQRNELLASMTDEVGDLVLRDNYQQTQAISQAAALAHPMVDVHARYIHTLEHEGRLDRTLEFLPGDEELGERRSENKGLTAPELAILLSYSKITTYQDLLNSDAPEDPYLSQELERYFPEPLRDRFSDQIHEHRLHRQITATHITNSLVNRNGPSFVFRLGEETGAAAPDIARAYMAAREIFSMRALWDGVEALDNTVEARVQTRITLDARRLVERATRWLLRYRRAPLNVVATISHFSEGAAELSESIPGILLDGDREAVANAAQRLTDANVPQDLAQRAANLGPMFSALDITDVANSTGESLDTTAAVYFILGDRLRLHWLRRHIEALPRDNRWRTLARSALRDDIYNQQAALTAEVLTDTPDDKPVDERIEEWVEANEGPAERTLQVLTDINSSGTFDLSTLSVALREIRNLITTPETPPEEVETTART</sequence>
<feature type="domain" description="NAD-glutamate dehydrogenase ACT3" evidence="6">
    <location>
        <begin position="547"/>
        <end position="623"/>
    </location>
</feature>
<evidence type="ECO:0000256" key="1">
    <source>
        <dbReference type="SAM" id="Coils"/>
    </source>
</evidence>
<dbReference type="InterPro" id="IPR036291">
    <property type="entry name" value="NAD(P)-bd_dom_sf"/>
</dbReference>
<protein>
    <submittedName>
        <fullName evidence="7">NAD-specific glutamate dehydrogenase, large form</fullName>
        <ecNumber evidence="7">1.4.1.2</ecNumber>
    </submittedName>
</protein>
<proteinExistence type="predicted"/>
<dbReference type="Pfam" id="PF21075">
    <property type="entry name" value="GDH_ACT1"/>
    <property type="match status" value="1"/>
</dbReference>
<dbReference type="Pfam" id="PF21078">
    <property type="entry name" value="GDH_HM3"/>
    <property type="match status" value="1"/>
</dbReference>
<keyword evidence="1" id="KW-0175">Coiled coil</keyword>
<name>A0A6J4R049_9ACTN</name>
<dbReference type="InterPro" id="IPR048381">
    <property type="entry name" value="GDH_C"/>
</dbReference>
<evidence type="ECO:0000259" key="5">
    <source>
        <dbReference type="Pfam" id="PF21076"/>
    </source>
</evidence>
<dbReference type="InterPro" id="IPR049058">
    <property type="entry name" value="NAD_Glu_DH_HM2"/>
</dbReference>
<feature type="domain" description="NAD-specific glutamate dehydrogenase C-terminal" evidence="3">
    <location>
        <begin position="1262"/>
        <end position="1598"/>
    </location>
</feature>
<feature type="domain" description="NAD-glutamate dehydrogenase catalytic" evidence="2">
    <location>
        <begin position="721"/>
        <end position="1216"/>
    </location>
</feature>
<dbReference type="InterPro" id="IPR049059">
    <property type="entry name" value="NAD_Glu_DH_HM1"/>
</dbReference>
<evidence type="ECO:0000259" key="3">
    <source>
        <dbReference type="Pfam" id="PF21074"/>
    </source>
</evidence>
<dbReference type="GO" id="GO:0004352">
    <property type="term" value="F:glutamate dehydrogenase (NAD+) activity"/>
    <property type="evidence" value="ECO:0007669"/>
    <property type="project" value="UniProtKB-EC"/>
</dbReference>
<dbReference type="InterPro" id="IPR049056">
    <property type="entry name" value="NAD_Glu_DH_HM3"/>
</dbReference>
<dbReference type="GO" id="GO:0004069">
    <property type="term" value="F:L-aspartate:2-oxoglutarate aminotransferase activity"/>
    <property type="evidence" value="ECO:0007669"/>
    <property type="project" value="InterPro"/>
</dbReference>
<dbReference type="InterPro" id="IPR046346">
    <property type="entry name" value="Aminoacid_DH-like_N_sf"/>
</dbReference>
<dbReference type="SUPFAM" id="SSF51735">
    <property type="entry name" value="NAD(P)-binding Rossmann-fold domains"/>
    <property type="match status" value="1"/>
</dbReference>
<dbReference type="Pfam" id="PF05088">
    <property type="entry name" value="Bac_GDH_CD"/>
    <property type="match status" value="1"/>
</dbReference>
<accession>A0A6J4R049</accession>
<dbReference type="Pfam" id="PF21079">
    <property type="entry name" value="GDH_HM2"/>
    <property type="match status" value="1"/>
</dbReference>
<reference evidence="7" key="1">
    <citation type="submission" date="2020-02" db="EMBL/GenBank/DDBJ databases">
        <authorList>
            <person name="Meier V. D."/>
        </authorList>
    </citation>
    <scope>NUCLEOTIDE SEQUENCE</scope>
    <source>
        <strain evidence="7">AVDCRST_MAG58</strain>
    </source>
</reference>
<dbReference type="Pfam" id="PF21077">
    <property type="entry name" value="GDH_ACT3"/>
    <property type="match status" value="1"/>
</dbReference>
<evidence type="ECO:0000313" key="7">
    <source>
        <dbReference type="EMBL" id="CAA9460269.1"/>
    </source>
</evidence>
<dbReference type="PIRSF" id="PIRSF036761">
    <property type="entry name" value="GDH_Mll4104"/>
    <property type="match status" value="1"/>
</dbReference>
<evidence type="ECO:0000259" key="6">
    <source>
        <dbReference type="Pfam" id="PF21077"/>
    </source>
</evidence>
<dbReference type="InterPro" id="IPR024727">
    <property type="entry name" value="NAD_Glu_DH_N_ACT1"/>
</dbReference>
<dbReference type="PANTHER" id="PTHR43403">
    <property type="entry name" value="NAD-SPECIFIC GLUTAMATE DEHYDROGENASE"/>
    <property type="match status" value="1"/>
</dbReference>
<gene>
    <name evidence="7" type="ORF">AVDCRST_MAG58-2430</name>
</gene>
<dbReference type="PANTHER" id="PTHR43403:SF1">
    <property type="entry name" value="NAD-SPECIFIC GLUTAMATE DEHYDROGENASE"/>
    <property type="match status" value="1"/>
</dbReference>
<dbReference type="EMBL" id="CADCVF010000049">
    <property type="protein sequence ID" value="CAA9460269.1"/>
    <property type="molecule type" value="Genomic_DNA"/>
</dbReference>
<keyword evidence="7" id="KW-0560">Oxidoreductase</keyword>
<organism evidence="7">
    <name type="scientific">uncultured Rubrobacteraceae bacterium</name>
    <dbReference type="NCBI Taxonomy" id="349277"/>
    <lineage>
        <taxon>Bacteria</taxon>
        <taxon>Bacillati</taxon>
        <taxon>Actinomycetota</taxon>
        <taxon>Rubrobacteria</taxon>
        <taxon>Rubrobacterales</taxon>
        <taxon>Rubrobacteraceae</taxon>
        <taxon>environmental samples</taxon>
    </lineage>
</organism>
<dbReference type="GO" id="GO:0006538">
    <property type="term" value="P:L-glutamate catabolic process"/>
    <property type="evidence" value="ECO:0007669"/>
    <property type="project" value="InterPro"/>
</dbReference>
<evidence type="ECO:0000259" key="2">
    <source>
        <dbReference type="Pfam" id="PF05088"/>
    </source>
</evidence>